<keyword evidence="2" id="KW-1133">Transmembrane helix</keyword>
<dbReference type="EMBL" id="BMOU01000001">
    <property type="protein sequence ID" value="GGN86811.1"/>
    <property type="molecule type" value="Genomic_DNA"/>
</dbReference>
<gene>
    <name evidence="3" type="ORF">GCM10009030_04860</name>
</gene>
<keyword evidence="2" id="KW-0472">Membrane</keyword>
<sequence length="258" mass="27417">MSETVTTDTPTEQTTDDAPASVRATTADPDEAITATRSAHARVDGTVERDDPGRWWRVFTAVGLVSLVAAVAVATMPGLAESLVSVGTTATLRAAIPAAAIVVALVGLSGVVSRDHAEERDRGDPVELPTADPESMQGPTQPVVGTDIDEALDRIDGRVDPYNGLEASYAADVRRQLRETVERTLVRRTDANPIDARAATEQGTWTEDPRAASFVGGDEVPDPPLGLQLRDWASGEGFDRKVEATLNEIRRLRGGEPA</sequence>
<proteinExistence type="predicted"/>
<feature type="region of interest" description="Disordered" evidence="1">
    <location>
        <begin position="1"/>
        <end position="29"/>
    </location>
</feature>
<feature type="region of interest" description="Disordered" evidence="1">
    <location>
        <begin position="114"/>
        <end position="144"/>
    </location>
</feature>
<feature type="compositionally biased region" description="Basic and acidic residues" evidence="1">
    <location>
        <begin position="114"/>
        <end position="125"/>
    </location>
</feature>
<reference evidence="3" key="2">
    <citation type="submission" date="2020-09" db="EMBL/GenBank/DDBJ databases">
        <authorList>
            <person name="Sun Q."/>
            <person name="Ohkuma M."/>
        </authorList>
    </citation>
    <scope>NUCLEOTIDE SEQUENCE</scope>
    <source>
        <strain evidence="3">JCM 17820</strain>
    </source>
</reference>
<feature type="transmembrane region" description="Helical" evidence="2">
    <location>
        <begin position="58"/>
        <end position="80"/>
    </location>
</feature>
<evidence type="ECO:0000313" key="3">
    <source>
        <dbReference type="EMBL" id="GGN86811.1"/>
    </source>
</evidence>
<name>A0A830GGM9_9EURY</name>
<comment type="caution">
    <text evidence="3">The sequence shown here is derived from an EMBL/GenBank/DDBJ whole genome shotgun (WGS) entry which is preliminary data.</text>
</comment>
<accession>A0A830GGM9</accession>
<evidence type="ECO:0000256" key="1">
    <source>
        <dbReference type="SAM" id="MobiDB-lite"/>
    </source>
</evidence>
<dbReference type="InterPro" id="IPR055693">
    <property type="entry name" value="DUF7269"/>
</dbReference>
<evidence type="ECO:0000256" key="2">
    <source>
        <dbReference type="SAM" id="Phobius"/>
    </source>
</evidence>
<feature type="transmembrane region" description="Helical" evidence="2">
    <location>
        <begin position="92"/>
        <end position="112"/>
    </location>
</feature>
<keyword evidence="2" id="KW-0812">Transmembrane</keyword>
<reference evidence="3" key="1">
    <citation type="journal article" date="2014" name="Int. J. Syst. Evol. Microbiol.">
        <title>Complete genome sequence of Corynebacterium casei LMG S-19264T (=DSM 44701T), isolated from a smear-ripened cheese.</title>
        <authorList>
            <consortium name="US DOE Joint Genome Institute (JGI-PGF)"/>
            <person name="Walter F."/>
            <person name="Albersmeier A."/>
            <person name="Kalinowski J."/>
            <person name="Ruckert C."/>
        </authorList>
    </citation>
    <scope>NUCLEOTIDE SEQUENCE</scope>
    <source>
        <strain evidence="3">JCM 17820</strain>
    </source>
</reference>
<protein>
    <submittedName>
        <fullName evidence="3">Uncharacterized protein</fullName>
    </submittedName>
</protein>
<organism evidence="3 4">
    <name type="scientific">Haloarcula pellucida</name>
    <dbReference type="NCBI Taxonomy" id="1427151"/>
    <lineage>
        <taxon>Archaea</taxon>
        <taxon>Methanobacteriati</taxon>
        <taxon>Methanobacteriota</taxon>
        <taxon>Stenosarchaea group</taxon>
        <taxon>Halobacteria</taxon>
        <taxon>Halobacteriales</taxon>
        <taxon>Haloarculaceae</taxon>
        <taxon>Haloarcula</taxon>
    </lineage>
</organism>
<dbReference type="Proteomes" id="UP000605784">
    <property type="component" value="Unassembled WGS sequence"/>
</dbReference>
<keyword evidence="4" id="KW-1185">Reference proteome</keyword>
<evidence type="ECO:0000313" key="4">
    <source>
        <dbReference type="Proteomes" id="UP000605784"/>
    </source>
</evidence>
<dbReference type="AlphaFoldDB" id="A0A830GGM9"/>
<dbReference type="Pfam" id="PF23933">
    <property type="entry name" value="DUF7269"/>
    <property type="match status" value="1"/>
</dbReference>
<feature type="compositionally biased region" description="Low complexity" evidence="1">
    <location>
        <begin position="1"/>
        <end position="17"/>
    </location>
</feature>
<dbReference type="RefSeq" id="WP_229783066.1">
    <property type="nucleotide sequence ID" value="NZ_BMOU01000001.1"/>
</dbReference>